<dbReference type="InterPro" id="IPR006982">
    <property type="entry name" value="Glu_synth_centr_N"/>
</dbReference>
<evidence type="ECO:0000256" key="7">
    <source>
        <dbReference type="ARBA" id="ARBA00022630"/>
    </source>
</evidence>
<evidence type="ECO:0000256" key="13">
    <source>
        <dbReference type="ARBA" id="ARBA00023004"/>
    </source>
</evidence>
<evidence type="ECO:0000256" key="11">
    <source>
        <dbReference type="ARBA" id="ARBA00022962"/>
    </source>
</evidence>
<dbReference type="InterPro" id="IPR002932">
    <property type="entry name" value="Glu_synthdom"/>
</dbReference>
<keyword evidence="10" id="KW-0274">FAD</keyword>
<evidence type="ECO:0000256" key="3">
    <source>
        <dbReference type="ARBA" id="ARBA00001974"/>
    </source>
</evidence>
<dbReference type="FunFam" id="3.60.20.10:FF:000001">
    <property type="entry name" value="Glutamate synthase, large subunit"/>
    <property type="match status" value="1"/>
</dbReference>
<evidence type="ECO:0000256" key="6">
    <source>
        <dbReference type="ARBA" id="ARBA00022605"/>
    </source>
</evidence>
<dbReference type="KEGG" id="anf:AQPE_0761"/>
<dbReference type="EMBL" id="AP018694">
    <property type="protein sequence ID" value="BBE16621.1"/>
    <property type="molecule type" value="Genomic_DNA"/>
</dbReference>
<keyword evidence="9" id="KW-0479">Metal-binding</keyword>
<dbReference type="GO" id="GO:0004355">
    <property type="term" value="F:glutamate synthase (NADPH) activity"/>
    <property type="evidence" value="ECO:0007669"/>
    <property type="project" value="UniProtKB-EC"/>
</dbReference>
<dbReference type="PANTHER" id="PTHR11938:SF133">
    <property type="entry name" value="GLUTAMATE SYNTHASE (NADH)"/>
    <property type="match status" value="1"/>
</dbReference>
<evidence type="ECO:0000256" key="1">
    <source>
        <dbReference type="ARBA" id="ARBA00001917"/>
    </source>
</evidence>
<evidence type="ECO:0000256" key="12">
    <source>
        <dbReference type="ARBA" id="ARBA00023002"/>
    </source>
</evidence>
<dbReference type="GO" id="GO:0006537">
    <property type="term" value="P:glutamate biosynthetic process"/>
    <property type="evidence" value="ECO:0007669"/>
    <property type="project" value="UniProtKB-KW"/>
</dbReference>
<reference evidence="22" key="1">
    <citation type="journal article" date="2020" name="Int. J. Syst. Evol. Microbiol.">
        <title>Aquipluma nitroreducens gen. nov. sp. nov., a novel facultatively anaerobic bacterium isolated from a freshwater lake.</title>
        <authorList>
            <person name="Watanabe M."/>
            <person name="Kojima H."/>
            <person name="Fukui M."/>
        </authorList>
    </citation>
    <scope>NUCLEOTIDE SEQUENCE</scope>
    <source>
        <strain evidence="22">MeG22</strain>
    </source>
</reference>
<dbReference type="GO" id="GO:0019676">
    <property type="term" value="P:ammonia assimilation cycle"/>
    <property type="evidence" value="ECO:0007669"/>
    <property type="project" value="TreeGrafter"/>
</dbReference>
<comment type="cofactor">
    <cofactor evidence="3">
        <name>FAD</name>
        <dbReference type="ChEBI" id="CHEBI:57692"/>
    </cofactor>
</comment>
<dbReference type="SUPFAM" id="SSF51395">
    <property type="entry name" value="FMN-linked oxidoreductases"/>
    <property type="match status" value="1"/>
</dbReference>
<dbReference type="SUPFAM" id="SSF56235">
    <property type="entry name" value="N-terminal nucleophile aminohydrolases (Ntn hydrolases)"/>
    <property type="match status" value="1"/>
</dbReference>
<evidence type="ECO:0000256" key="17">
    <source>
        <dbReference type="ARBA" id="ARBA00037898"/>
    </source>
</evidence>
<dbReference type="FunFam" id="3.20.20.70:FF:000031">
    <property type="entry name" value="Glutamate synthase 1 [NADH]"/>
    <property type="match status" value="1"/>
</dbReference>
<comment type="similarity">
    <text evidence="4">Belongs to the glutamate synthase family.</text>
</comment>
<accession>A0A5K7S4Y0</accession>
<dbReference type="Pfam" id="PF00310">
    <property type="entry name" value="GATase_2"/>
    <property type="match status" value="1"/>
</dbReference>
<evidence type="ECO:0000256" key="15">
    <source>
        <dbReference type="ARBA" id="ARBA00023164"/>
    </source>
</evidence>
<evidence type="ECO:0000256" key="9">
    <source>
        <dbReference type="ARBA" id="ARBA00022723"/>
    </source>
</evidence>
<evidence type="ECO:0000256" key="18">
    <source>
        <dbReference type="ARBA" id="ARBA00048151"/>
    </source>
</evidence>
<dbReference type="Pfam" id="PF01645">
    <property type="entry name" value="Glu_synthase"/>
    <property type="match status" value="1"/>
</dbReference>
<dbReference type="EC" id="1.4.1.13" evidence="5"/>
<protein>
    <recommendedName>
        <fullName evidence="19">Glutamate synthase [NADPH] large chain</fullName>
        <ecNumber evidence="5">1.4.1.13</ecNumber>
    </recommendedName>
    <alternativeName>
        <fullName evidence="20">Glutamate synthase subunit alpha</fullName>
    </alternativeName>
</protein>
<dbReference type="InterPro" id="IPR002489">
    <property type="entry name" value="Glu_synth_asu_C"/>
</dbReference>
<sequence length="1507" mass="167422">MNLGLPKAQGLYDPANEHDNCGIGFVANIKGQKTHDIIERGLEVLENMEHRGATSADNKTGDGAGILMQIPDQYIKEVLKVDIPDSGKFGTGLIFLPQDKKEAAACEDILTKYIVQEGLTLIEYRDVAVDSSAPGEIAKLTEPYIRQIFVKADLEQDVLEQKLYLARKQAEKEIRNSNLKFRQAFYVPSLSSKTIIYKGMLTSGQLREYFKDLSHPKFTSAIALVHSRFSTNTFPTWDLAQPFRVIAHNGEINTVKGNRMWMSARESLLKSEIFGEDLPKLFPVIEPNKSDSASFDNTLEFLHMAGRSVPHVLCMMIPESFNSKNPIPDSLKSFYEYHSTIMEPWDGPASMVFSDGRYIGGTLDRNGLRPSRYIITKNDMIVMGSEVGVQIFAAEDIKEKGRLRPGKILLVDTKLGIIIPDKEVKAQLSSRNPYGNWLKENRLQMEDIEVKQRVSSSMGDQFPAFSKVFGYSKEDMEMILKPMAVTGDEPTSSMGNDTPLACFSEQPQRFFNYFRQVFAQVTNPPIDSIREGLVMSLTNYIGSLHTNILDESPVHAKLIKFDDPIITNTDLGKIKDFKHEQFSHTTIPMIFPVKEGAEGFKKAFEGLLQQAEQAVDDEKNFIILSDRQVSEEFAPIPSLLAVAAVHHHLIQTQKRMQIGIIVETGEAREISHFAMLFGYGASSVNPYLAFAAIDNMVKSGEINMDYAKARYNYIKSINKGLLKILSKMGISTLRSYHGCQLFESLGVSNEIISKYFTGTASKFSGMGLEEICHESLLFHKEAYGKKKQLINDRFETKGTYHYRKYGEHHSWNPETVGLLQWATRTNDYSVFKEFSKKVNSDNSKPTFIRGCLNYKRNPIDISLVEPVESIMKRFVTGAMSYGSISKEAHEALAMAMNSIGGRSNTGEGGEDAERFGTNKRSAIKQVASGRFGVTNNYLMNADELQIKIAQGAKPGEGGQLPGFKINKIIAKLRNSTPGITLISPPPHHDIYSIEDLAQLIYDLKVTNPNAKVSVKLVAENGVGTIAAGVAKAFSDLIIIAGCEGGTGASPASSIKFAGLPAELGIAETQQTLVMNNLRGRVKLQVDGQLKTGRDVVIMGCLGGEEFGFSTSALITLGCIMMRKCHLNTCPAGIATQDESLRKRFIGRSEFVINFFRFIAMEVREILAEMGFTTFDDIVGRADLLEQNREVGNWKMRKMDFSRIIYMPEEAKKYDIRNTNPNIKSVDEHMGHALIRDANKAIKSKEKVWLSYNITNVDRTVGAMLSGEISRRYGEEGLPNNTIMANFNGTAGQSFGAFLVKGISFRLEGDSNDYIGKGLSGGRIIVVPPVGSTFKPEDNIIIGNTSFYGATSGEAYIRGVAGERFCVRNSGAKAVIEGSGDHCCEYMTGGRVVVLGTTGRNFAAGMSGGIAYVLDVNGDFEYFCNKGLVELGPVEDKVDIVELQDMINKHLLYTQSTMAAKILTNWDEYLPKFVKVIPFEYKKVLEELKLRELEAKLQLSEDNPTRHE</sequence>
<evidence type="ECO:0000256" key="19">
    <source>
        <dbReference type="ARBA" id="ARBA00072108"/>
    </source>
</evidence>
<dbReference type="GO" id="GO:0046872">
    <property type="term" value="F:metal ion binding"/>
    <property type="evidence" value="ECO:0007669"/>
    <property type="project" value="UniProtKB-KW"/>
</dbReference>
<evidence type="ECO:0000256" key="8">
    <source>
        <dbReference type="ARBA" id="ARBA00022643"/>
    </source>
</evidence>
<keyword evidence="12" id="KW-0560">Oxidoreductase</keyword>
<keyword evidence="11" id="KW-0315">Glutamine amidotransferase</keyword>
<keyword evidence="7" id="KW-0285">Flavoprotein</keyword>
<name>A0A5K7S4Y0_9BACT</name>
<dbReference type="Gene3D" id="3.20.20.70">
    <property type="entry name" value="Aldolase class I"/>
    <property type="match status" value="2"/>
</dbReference>
<feature type="domain" description="Glutamine amidotransferase type-2" evidence="21">
    <location>
        <begin position="21"/>
        <end position="414"/>
    </location>
</feature>
<dbReference type="Gene3D" id="2.160.20.60">
    <property type="entry name" value="Glutamate synthase, alpha subunit, C-terminal domain"/>
    <property type="match status" value="1"/>
</dbReference>
<dbReference type="Gene3D" id="3.60.20.10">
    <property type="entry name" value="Glutamine Phosphoribosylpyrophosphate, subunit 1, domain 1"/>
    <property type="match status" value="1"/>
</dbReference>
<evidence type="ECO:0000256" key="4">
    <source>
        <dbReference type="ARBA" id="ARBA00009716"/>
    </source>
</evidence>
<dbReference type="InterPro" id="IPR029055">
    <property type="entry name" value="Ntn_hydrolases_N"/>
</dbReference>
<evidence type="ECO:0000313" key="23">
    <source>
        <dbReference type="Proteomes" id="UP001193389"/>
    </source>
</evidence>
<evidence type="ECO:0000313" key="22">
    <source>
        <dbReference type="EMBL" id="BBE16621.1"/>
    </source>
</evidence>
<proteinExistence type="inferred from homology"/>
<dbReference type="InterPro" id="IPR036485">
    <property type="entry name" value="Glu_synth_asu_C_sf"/>
</dbReference>
<dbReference type="Proteomes" id="UP001193389">
    <property type="component" value="Chromosome"/>
</dbReference>
<keyword evidence="15" id="KW-0314">Glutamate biosynthesis</keyword>
<evidence type="ECO:0000256" key="2">
    <source>
        <dbReference type="ARBA" id="ARBA00001927"/>
    </source>
</evidence>
<organism evidence="22 23">
    <name type="scientific">Aquipluma nitroreducens</name>
    <dbReference type="NCBI Taxonomy" id="2010828"/>
    <lineage>
        <taxon>Bacteria</taxon>
        <taxon>Pseudomonadati</taxon>
        <taxon>Bacteroidota</taxon>
        <taxon>Bacteroidia</taxon>
        <taxon>Marinilabiliales</taxon>
        <taxon>Prolixibacteraceae</taxon>
        <taxon>Aquipluma</taxon>
    </lineage>
</organism>
<gene>
    <name evidence="22" type="ORF">AQPE_0761</name>
</gene>
<comment type="pathway">
    <text evidence="17">Amino-acid biosynthesis; L-glutamate biosynthesis via GLT pathway; L-glutamate from 2-oxoglutarate and L-glutamine (NADP(+) route): step 1/1.</text>
</comment>
<evidence type="ECO:0000256" key="20">
    <source>
        <dbReference type="ARBA" id="ARBA00079921"/>
    </source>
</evidence>
<dbReference type="NCBIfam" id="NF008730">
    <property type="entry name" value="PRK11750.1"/>
    <property type="match status" value="1"/>
</dbReference>
<dbReference type="SUPFAM" id="SSF69336">
    <property type="entry name" value="Alpha subunit of glutamate synthase, C-terminal domain"/>
    <property type="match status" value="1"/>
</dbReference>
<dbReference type="CDD" id="cd02808">
    <property type="entry name" value="GltS_FMN"/>
    <property type="match status" value="1"/>
</dbReference>
<evidence type="ECO:0000256" key="16">
    <source>
        <dbReference type="ARBA" id="ARBA00023291"/>
    </source>
</evidence>
<keyword evidence="8" id="KW-0288">FMN</keyword>
<keyword evidence="6" id="KW-0028">Amino-acid biosynthesis</keyword>
<dbReference type="FunFam" id="2.160.20.60:FF:000001">
    <property type="entry name" value="Glutamate synthase, large subunit"/>
    <property type="match status" value="1"/>
</dbReference>
<comment type="cofactor">
    <cofactor evidence="2">
        <name>[3Fe-4S] cluster</name>
        <dbReference type="ChEBI" id="CHEBI:21137"/>
    </cofactor>
</comment>
<dbReference type="CDD" id="cd00713">
    <property type="entry name" value="GltS"/>
    <property type="match status" value="1"/>
</dbReference>
<evidence type="ECO:0000256" key="14">
    <source>
        <dbReference type="ARBA" id="ARBA00023014"/>
    </source>
</evidence>
<keyword evidence="23" id="KW-1185">Reference proteome</keyword>
<dbReference type="GO" id="GO:0051538">
    <property type="term" value="F:3 iron, 4 sulfur cluster binding"/>
    <property type="evidence" value="ECO:0007669"/>
    <property type="project" value="UniProtKB-KW"/>
</dbReference>
<dbReference type="Pfam" id="PF01493">
    <property type="entry name" value="GXGXG"/>
    <property type="match status" value="1"/>
</dbReference>
<evidence type="ECO:0000256" key="5">
    <source>
        <dbReference type="ARBA" id="ARBA00012079"/>
    </source>
</evidence>
<dbReference type="CDD" id="cd00982">
    <property type="entry name" value="gltB_C"/>
    <property type="match status" value="1"/>
</dbReference>
<evidence type="ECO:0000256" key="10">
    <source>
        <dbReference type="ARBA" id="ARBA00022827"/>
    </source>
</evidence>
<dbReference type="PANTHER" id="PTHR11938">
    <property type="entry name" value="FAD NADPH DEHYDROGENASE/OXIDOREDUCTASE"/>
    <property type="match status" value="1"/>
</dbReference>
<dbReference type="InterPro" id="IPR017932">
    <property type="entry name" value="GATase_2_dom"/>
</dbReference>
<keyword evidence="16" id="KW-0003">3Fe-4S</keyword>
<keyword evidence="13" id="KW-0408">Iron</keyword>
<evidence type="ECO:0000259" key="21">
    <source>
        <dbReference type="PROSITE" id="PS51278"/>
    </source>
</evidence>
<comment type="cofactor">
    <cofactor evidence="1">
        <name>FMN</name>
        <dbReference type="ChEBI" id="CHEBI:58210"/>
    </cofactor>
</comment>
<keyword evidence="14" id="KW-0411">Iron-sulfur</keyword>
<dbReference type="InterPro" id="IPR050711">
    <property type="entry name" value="ET-N_metabolism_enzyme"/>
</dbReference>
<comment type="catalytic activity">
    <reaction evidence="18">
        <text>2 L-glutamate + NADP(+) = L-glutamine + 2-oxoglutarate + NADPH + H(+)</text>
        <dbReference type="Rhea" id="RHEA:15501"/>
        <dbReference type="ChEBI" id="CHEBI:15378"/>
        <dbReference type="ChEBI" id="CHEBI:16810"/>
        <dbReference type="ChEBI" id="CHEBI:29985"/>
        <dbReference type="ChEBI" id="CHEBI:57783"/>
        <dbReference type="ChEBI" id="CHEBI:58349"/>
        <dbReference type="ChEBI" id="CHEBI:58359"/>
        <dbReference type="EC" id="1.4.1.13"/>
    </reaction>
</comment>
<dbReference type="InterPro" id="IPR013785">
    <property type="entry name" value="Aldolase_TIM"/>
</dbReference>
<dbReference type="PROSITE" id="PS51278">
    <property type="entry name" value="GATASE_TYPE_2"/>
    <property type="match status" value="1"/>
</dbReference>
<dbReference type="Pfam" id="PF04898">
    <property type="entry name" value="Glu_syn_central"/>
    <property type="match status" value="1"/>
</dbReference>